<feature type="region of interest" description="Disordered" evidence="1">
    <location>
        <begin position="1"/>
        <end position="75"/>
    </location>
</feature>
<feature type="compositionally biased region" description="Gly residues" evidence="1">
    <location>
        <begin position="29"/>
        <end position="40"/>
    </location>
</feature>
<proteinExistence type="predicted"/>
<feature type="compositionally biased region" description="Basic and acidic residues" evidence="1">
    <location>
        <begin position="61"/>
        <end position="75"/>
    </location>
</feature>
<gene>
    <name evidence="2" type="ORF">V8J38_09935</name>
</gene>
<dbReference type="Proteomes" id="UP001363460">
    <property type="component" value="Chromosome"/>
</dbReference>
<dbReference type="Pfam" id="PF10685">
    <property type="entry name" value="KGG"/>
    <property type="match status" value="2"/>
</dbReference>
<feature type="compositionally biased region" description="Basic and acidic residues" evidence="1">
    <location>
        <begin position="11"/>
        <end position="28"/>
    </location>
</feature>
<name>A0ABZ2IND4_9CAUL</name>
<accession>A0ABZ2IND4</accession>
<evidence type="ECO:0000313" key="3">
    <source>
        <dbReference type="Proteomes" id="UP001363460"/>
    </source>
</evidence>
<dbReference type="InterPro" id="IPR019626">
    <property type="entry name" value="Stress-induced_KGG_rpt"/>
</dbReference>
<evidence type="ECO:0000313" key="2">
    <source>
        <dbReference type="EMBL" id="WWT56450.1"/>
    </source>
</evidence>
<protein>
    <submittedName>
        <fullName evidence="2">KGG domain-containing protein</fullName>
    </submittedName>
</protein>
<evidence type="ECO:0000256" key="1">
    <source>
        <dbReference type="SAM" id="MobiDB-lite"/>
    </source>
</evidence>
<reference evidence="2 3" key="1">
    <citation type="submission" date="2024-02" db="EMBL/GenBank/DDBJ databases">
        <title>Distribution and functional of Brevundimonas-related endobacteria within Verticillium dahliae.</title>
        <authorList>
            <person name="Zeng H."/>
        </authorList>
    </citation>
    <scope>NUCLEOTIDE SEQUENCE [LARGE SCALE GENOMIC DNA]</scope>
    <source>
        <strain evidence="2 3">TRM 44200</strain>
    </source>
</reference>
<organism evidence="2 3">
    <name type="scientific">Brevundimonas olei</name>
    <dbReference type="NCBI Taxonomy" id="657642"/>
    <lineage>
        <taxon>Bacteria</taxon>
        <taxon>Pseudomonadati</taxon>
        <taxon>Pseudomonadota</taxon>
        <taxon>Alphaproteobacteria</taxon>
        <taxon>Caulobacterales</taxon>
        <taxon>Caulobacteraceae</taxon>
        <taxon>Brevundimonas</taxon>
    </lineage>
</organism>
<dbReference type="EMBL" id="CP146369">
    <property type="protein sequence ID" value="WWT56450.1"/>
    <property type="molecule type" value="Genomic_DNA"/>
</dbReference>
<keyword evidence="3" id="KW-1185">Reference proteome</keyword>
<sequence length="75" mass="7447">MASKGGSSVDPEDRSFSKDHELAAEAGRKGGQASHGGGGASASRRGDDSDGSGRGGNFADDPERAAEAGRKGGER</sequence>